<evidence type="ECO:0000259" key="4">
    <source>
        <dbReference type="Pfam" id="PF11992"/>
    </source>
</evidence>
<evidence type="ECO:0000313" key="5">
    <source>
        <dbReference type="EMBL" id="KZC93978.1"/>
    </source>
</evidence>
<feature type="compositionally biased region" description="Gly residues" evidence="1">
    <location>
        <begin position="830"/>
        <end position="839"/>
    </location>
</feature>
<evidence type="ECO:0000256" key="1">
    <source>
        <dbReference type="SAM" id="MobiDB-lite"/>
    </source>
</evidence>
<dbReference type="InterPro" id="IPR038765">
    <property type="entry name" value="Papain-like_cys_pep_sf"/>
</dbReference>
<gene>
    <name evidence="5" type="ORF">AWH51_00170</name>
</gene>
<dbReference type="AlphaFoldDB" id="A0A154UXV9"/>
<feature type="region of interest" description="Disordered" evidence="1">
    <location>
        <begin position="610"/>
        <end position="663"/>
    </location>
</feature>
<evidence type="ECO:0000259" key="3">
    <source>
        <dbReference type="Pfam" id="PF01841"/>
    </source>
</evidence>
<reference evidence="5 6" key="1">
    <citation type="submission" date="2016-01" db="EMBL/GenBank/DDBJ databases">
        <title>Draft genome sequence of Clavibacter michiganensis subsp. tessellarius DOAB 609.</title>
        <authorList>
            <person name="Tambong J.T."/>
        </authorList>
    </citation>
    <scope>NUCLEOTIDE SEQUENCE [LARGE SCALE GENOMIC DNA]</scope>
    <source>
        <strain evidence="5 6">DOAB 609</strain>
    </source>
</reference>
<dbReference type="OrthoDB" id="3651060at2"/>
<dbReference type="RefSeq" id="WP_063072649.1">
    <property type="nucleotide sequence ID" value="NZ_LQXA01000052.1"/>
</dbReference>
<dbReference type="Proteomes" id="UP000076218">
    <property type="component" value="Unassembled WGS sequence"/>
</dbReference>
<keyword evidence="2" id="KW-0812">Transmembrane</keyword>
<feature type="transmembrane region" description="Helical" evidence="2">
    <location>
        <begin position="197"/>
        <end position="217"/>
    </location>
</feature>
<comment type="caution">
    <text evidence="5">The sequence shown here is derived from an EMBL/GenBank/DDBJ whole genome shotgun (WGS) entry which is preliminary data.</text>
</comment>
<dbReference type="EMBL" id="LQXA01000052">
    <property type="protein sequence ID" value="KZC93978.1"/>
    <property type="molecule type" value="Genomic_DNA"/>
</dbReference>
<feature type="region of interest" description="Disordered" evidence="1">
    <location>
        <begin position="1"/>
        <end position="24"/>
    </location>
</feature>
<name>A0A154UXV9_9MICO</name>
<dbReference type="STRING" id="31965.AWH51_00170"/>
<feature type="transmembrane region" description="Helical" evidence="2">
    <location>
        <begin position="139"/>
        <end position="162"/>
    </location>
</feature>
<feature type="domain" description="Transglutaminase-like" evidence="3">
    <location>
        <begin position="529"/>
        <end position="613"/>
    </location>
</feature>
<feature type="non-terminal residue" evidence="5">
    <location>
        <position position="1"/>
    </location>
</feature>
<feature type="region of interest" description="Disordered" evidence="1">
    <location>
        <begin position="812"/>
        <end position="839"/>
    </location>
</feature>
<organism evidence="5 6">
    <name type="scientific">Clavibacter tessellarius</name>
    <dbReference type="NCBI Taxonomy" id="31965"/>
    <lineage>
        <taxon>Bacteria</taxon>
        <taxon>Bacillati</taxon>
        <taxon>Actinomycetota</taxon>
        <taxon>Actinomycetes</taxon>
        <taxon>Micrococcales</taxon>
        <taxon>Microbacteriaceae</taxon>
        <taxon>Clavibacter</taxon>
    </lineage>
</organism>
<feature type="domain" description="Protein-glutamine gamma-glutamyltransferase TgpA N-terminal" evidence="4">
    <location>
        <begin position="37"/>
        <end position="401"/>
    </location>
</feature>
<dbReference type="Pfam" id="PF01841">
    <property type="entry name" value="Transglut_core"/>
    <property type="match status" value="1"/>
</dbReference>
<accession>A0A154UXV9</accession>
<feature type="transmembrane region" description="Helical" evidence="2">
    <location>
        <begin position="169"/>
        <end position="185"/>
    </location>
</feature>
<dbReference type="Pfam" id="PF11992">
    <property type="entry name" value="TgpA_N"/>
    <property type="match status" value="1"/>
</dbReference>
<feature type="compositionally biased region" description="Basic and acidic residues" evidence="1">
    <location>
        <begin position="648"/>
        <end position="663"/>
    </location>
</feature>
<feature type="transmembrane region" description="Helical" evidence="2">
    <location>
        <begin position="677"/>
        <end position="698"/>
    </location>
</feature>
<sequence length="839" mass="85939">GARAGAAGRATGSRRPRVPAGSRDPGRTLVPVLALALLAGLGAAAFWPVHQDASFPRMAAITIAVGAAVAVAGARRRWGSAVVAGIVVALFLLLGVPLAVPTRAVDGWRPTLGGLADLVEGASLGIVRLLTIALPVGDYQALLVPAFALLLLAAVIGPTVALRSRRPELAVIPSLVVLVVGAALGPDRSQGPDAPDASGLLVPVALAWLATALLWIARCRWRRRHRAVQRLGRGSGVPLESAADRRRSGARAGASAVAVLGVALVAGVAAAHALPPEVARTGLRSAVEQPFDPRDQISPLSSFRTYWKEPAVDATLLTVSGLPAGGRIRLAALDTYDGVVYGVGGARGGEASRTGRASGTFARVPYRLDQRGATGDDIALDVVIGSYRGVWLPGAGRLERIGFDGPGSGRLADSFYYDDAIATGAVVGGLAEGDAYRIEAVVPATPPLEALADERPGDAVAPRPTGVPDAVAARVDVSTAARDGGTAGGADAGLGTSASQGAQLVAAISALRADGYVSHGLGDAPFSRSGHSAERIADLLTARPMLGDAEQYAVAAALLADDLGFPVRVVMGFAPGEAAVRDAAGGPVAVTGSDVTAWIEVDTASSGWVAVDPNPPVRDVPDALPDEPTEVARPQTVLPPPVEEQAEPDDRTPPDASRDDRPEADPTLRALLAVVRVAGWSLLALGLAASPFLAVVGAKAGRRRRRRRAPAARDRVAGAWDEFRDGAVDRGLVPRVPATRREIAGLAGVGGARGLAEVADESVFAPGEVLDPLADAAWRRADELAARMDAGRTRRQRLRALASTASLRIGRAGRGGARGLQGLRGRRGPRGAGGARPES</sequence>
<proteinExistence type="predicted"/>
<dbReference type="SUPFAM" id="SSF54001">
    <property type="entry name" value="Cysteine proteinases"/>
    <property type="match status" value="1"/>
</dbReference>
<feature type="transmembrane region" description="Helical" evidence="2">
    <location>
        <begin position="254"/>
        <end position="274"/>
    </location>
</feature>
<dbReference type="InterPro" id="IPR021878">
    <property type="entry name" value="TgpA_N"/>
</dbReference>
<evidence type="ECO:0000256" key="2">
    <source>
        <dbReference type="SAM" id="Phobius"/>
    </source>
</evidence>
<dbReference type="InterPro" id="IPR002931">
    <property type="entry name" value="Transglutaminase-like"/>
</dbReference>
<keyword evidence="2" id="KW-0472">Membrane</keyword>
<evidence type="ECO:0000313" key="6">
    <source>
        <dbReference type="Proteomes" id="UP000076218"/>
    </source>
</evidence>
<feature type="transmembrane region" description="Helical" evidence="2">
    <location>
        <begin position="81"/>
        <end position="100"/>
    </location>
</feature>
<keyword evidence="2" id="KW-1133">Transmembrane helix</keyword>
<feature type="compositionally biased region" description="Low complexity" evidence="1">
    <location>
        <begin position="1"/>
        <end position="11"/>
    </location>
</feature>
<feature type="transmembrane region" description="Helical" evidence="2">
    <location>
        <begin position="55"/>
        <end position="74"/>
    </location>
</feature>
<feature type="transmembrane region" description="Helical" evidence="2">
    <location>
        <begin position="29"/>
        <end position="49"/>
    </location>
</feature>
<protein>
    <submittedName>
        <fullName evidence="5">Uncharacterized protein</fullName>
    </submittedName>
</protein>